<protein>
    <submittedName>
        <fullName evidence="2">Os04g0564400 protein</fullName>
    </submittedName>
</protein>
<dbReference type="Proteomes" id="UP000000763">
    <property type="component" value="Chromosome 4"/>
</dbReference>
<dbReference type="EMBL" id="AP008210">
    <property type="protein sequence ID" value="BAH92774.1"/>
    <property type="molecule type" value="Genomic_DNA"/>
</dbReference>
<accession>C7J0U5</accession>
<reference evidence="3" key="2">
    <citation type="journal article" date="2008" name="Nucleic Acids Res.">
        <title>The rice annotation project database (RAP-DB): 2008 update.</title>
        <authorList>
            <consortium name="The rice annotation project (RAP)"/>
        </authorList>
    </citation>
    <scope>GENOME REANNOTATION</scope>
    <source>
        <strain evidence="3">cv. Nipponbare</strain>
    </source>
</reference>
<dbReference type="AlphaFoldDB" id="C7J0U5"/>
<name>C7J0U5_ORYSJ</name>
<evidence type="ECO:0000256" key="1">
    <source>
        <dbReference type="SAM" id="MobiDB-lite"/>
    </source>
</evidence>
<organism evidence="2 3">
    <name type="scientific">Oryza sativa subsp. japonica</name>
    <name type="common">Rice</name>
    <dbReference type="NCBI Taxonomy" id="39947"/>
    <lineage>
        <taxon>Eukaryota</taxon>
        <taxon>Viridiplantae</taxon>
        <taxon>Streptophyta</taxon>
        <taxon>Embryophyta</taxon>
        <taxon>Tracheophyta</taxon>
        <taxon>Spermatophyta</taxon>
        <taxon>Magnoliopsida</taxon>
        <taxon>Liliopsida</taxon>
        <taxon>Poales</taxon>
        <taxon>Poaceae</taxon>
        <taxon>BOP clade</taxon>
        <taxon>Oryzoideae</taxon>
        <taxon>Oryzeae</taxon>
        <taxon>Oryzinae</taxon>
        <taxon>Oryza</taxon>
        <taxon>Oryza sativa</taxon>
    </lineage>
</organism>
<evidence type="ECO:0000313" key="3">
    <source>
        <dbReference type="Proteomes" id="UP000000763"/>
    </source>
</evidence>
<proteinExistence type="predicted"/>
<sequence length="159" mass="18149">MEDHGICRIEQRKAHREQPEDTSKIPNCMLYTKVRCEHKFEAKTKWIQFRFQLSTCAAINTSYLCTIADATSFPEHSAQSMPSSLAPSPLSTLRRACHRRPCPSLQSGEGGAWGRADFQRLKVLEINRSGARFVDSSFTSSFDVNIFFRRSDLSRNILM</sequence>
<feature type="region of interest" description="Disordered" evidence="1">
    <location>
        <begin position="1"/>
        <end position="21"/>
    </location>
</feature>
<dbReference type="KEGG" id="dosa:Os04g0564400"/>
<gene>
    <name evidence="2" type="ordered locus">Os04g0564400</name>
</gene>
<evidence type="ECO:0000313" key="2">
    <source>
        <dbReference type="EMBL" id="BAH92774.1"/>
    </source>
</evidence>
<reference evidence="2 3" key="1">
    <citation type="journal article" date="2005" name="Nature">
        <title>The map-based sequence of the rice genome.</title>
        <authorList>
            <consortium name="International rice genome sequencing project (IRGSP)"/>
            <person name="Matsumoto T."/>
            <person name="Wu J."/>
            <person name="Kanamori H."/>
            <person name="Katayose Y."/>
            <person name="Fujisawa M."/>
            <person name="Namiki N."/>
            <person name="Mizuno H."/>
            <person name="Yamamoto K."/>
            <person name="Antonio B.A."/>
            <person name="Baba T."/>
            <person name="Sakata K."/>
            <person name="Nagamura Y."/>
            <person name="Aoki H."/>
            <person name="Arikawa K."/>
            <person name="Arita K."/>
            <person name="Bito T."/>
            <person name="Chiden Y."/>
            <person name="Fujitsuka N."/>
            <person name="Fukunaka R."/>
            <person name="Hamada M."/>
            <person name="Harada C."/>
            <person name="Hayashi A."/>
            <person name="Hijishita S."/>
            <person name="Honda M."/>
            <person name="Hosokawa S."/>
            <person name="Ichikawa Y."/>
            <person name="Idonuma A."/>
            <person name="Iijima M."/>
            <person name="Ikeda M."/>
            <person name="Ikeno M."/>
            <person name="Ito K."/>
            <person name="Ito S."/>
            <person name="Ito T."/>
            <person name="Ito Y."/>
            <person name="Ito Y."/>
            <person name="Iwabuchi A."/>
            <person name="Kamiya K."/>
            <person name="Karasawa W."/>
            <person name="Kurita K."/>
            <person name="Katagiri S."/>
            <person name="Kikuta A."/>
            <person name="Kobayashi H."/>
            <person name="Kobayashi N."/>
            <person name="Machita K."/>
            <person name="Maehara T."/>
            <person name="Masukawa M."/>
            <person name="Mizubayashi T."/>
            <person name="Mukai Y."/>
            <person name="Nagasaki H."/>
            <person name="Nagata Y."/>
            <person name="Naito S."/>
            <person name="Nakashima M."/>
            <person name="Nakama Y."/>
            <person name="Nakamichi Y."/>
            <person name="Nakamura M."/>
            <person name="Meguro A."/>
            <person name="Negishi M."/>
            <person name="Ohta I."/>
            <person name="Ohta T."/>
            <person name="Okamoto M."/>
            <person name="Ono N."/>
            <person name="Saji S."/>
            <person name="Sakaguchi M."/>
            <person name="Sakai K."/>
            <person name="Shibata M."/>
            <person name="Shimokawa T."/>
            <person name="Song J."/>
            <person name="Takazaki Y."/>
            <person name="Terasawa K."/>
            <person name="Tsugane M."/>
            <person name="Tsuji K."/>
            <person name="Ueda S."/>
            <person name="Waki K."/>
            <person name="Yamagata H."/>
            <person name="Yamamoto M."/>
            <person name="Yamamoto S."/>
            <person name="Yamane H."/>
            <person name="Yoshiki S."/>
            <person name="Yoshihara R."/>
            <person name="Yukawa K."/>
            <person name="Zhong H."/>
            <person name="Yano M."/>
            <person name="Yuan Q."/>
            <person name="Ouyang S."/>
            <person name="Liu J."/>
            <person name="Jones K.M."/>
            <person name="Gansberger K."/>
            <person name="Moffat K."/>
            <person name="Hill J."/>
            <person name="Bera J."/>
            <person name="Fadrosh D."/>
            <person name="Jin S."/>
            <person name="Johri S."/>
            <person name="Kim M."/>
            <person name="Overton L."/>
            <person name="Reardon M."/>
            <person name="Tsitrin T."/>
            <person name="Vuong H."/>
            <person name="Weaver B."/>
            <person name="Ciecko A."/>
            <person name="Tallon L."/>
            <person name="Jackson J."/>
            <person name="Pai G."/>
            <person name="Aken S.V."/>
            <person name="Utterback T."/>
            <person name="Reidmuller S."/>
            <person name="Feldblyum T."/>
            <person name="Hsiao J."/>
            <person name="Zismann V."/>
            <person name="Iobst S."/>
            <person name="de Vazeille A.R."/>
            <person name="Buell C.R."/>
            <person name="Ying K."/>
            <person name="Li Y."/>
            <person name="Lu T."/>
            <person name="Huang Y."/>
            <person name="Zhao Q."/>
            <person name="Feng Q."/>
            <person name="Zhang L."/>
            <person name="Zhu J."/>
            <person name="Weng Q."/>
            <person name="Mu J."/>
            <person name="Lu Y."/>
            <person name="Fan D."/>
            <person name="Liu Y."/>
            <person name="Guan J."/>
            <person name="Zhang Y."/>
            <person name="Yu S."/>
            <person name="Liu X."/>
            <person name="Zhang Y."/>
            <person name="Hong G."/>
            <person name="Han B."/>
            <person name="Choisne N."/>
            <person name="Demange N."/>
            <person name="Orjeda G."/>
            <person name="Samain S."/>
            <person name="Cattolico L."/>
            <person name="Pelletier E."/>
            <person name="Couloux A."/>
            <person name="Segurens B."/>
            <person name="Wincker P."/>
            <person name="D'Hont A."/>
            <person name="Scarpelli C."/>
            <person name="Weissenbach J."/>
            <person name="Salanoubat M."/>
            <person name="Quetier F."/>
            <person name="Yu Y."/>
            <person name="Kim H.R."/>
            <person name="Rambo T."/>
            <person name="Currie J."/>
            <person name="Collura K."/>
            <person name="Luo M."/>
            <person name="Yang T."/>
            <person name="Ammiraju J.S.S."/>
            <person name="Engler F."/>
            <person name="Soderlund C."/>
            <person name="Wing R.A."/>
            <person name="Palmer L.E."/>
            <person name="de la Bastide M."/>
            <person name="Spiegel L."/>
            <person name="Nascimento L."/>
            <person name="Zutavern T."/>
            <person name="O'Shaughnessy A."/>
            <person name="Dike S."/>
            <person name="Dedhia N."/>
            <person name="Preston R."/>
            <person name="Balija V."/>
            <person name="McCombie W.R."/>
            <person name="Chow T."/>
            <person name="Chen H."/>
            <person name="Chung M."/>
            <person name="Chen C."/>
            <person name="Shaw J."/>
            <person name="Wu H."/>
            <person name="Hsiao K."/>
            <person name="Chao Y."/>
            <person name="Chu M."/>
            <person name="Cheng C."/>
            <person name="Hour A."/>
            <person name="Lee P."/>
            <person name="Lin S."/>
            <person name="Lin Y."/>
            <person name="Liou J."/>
            <person name="Liu S."/>
            <person name="Hsing Y."/>
            <person name="Raghuvanshi S."/>
            <person name="Mohanty A."/>
            <person name="Bharti A.K."/>
            <person name="Gaur A."/>
            <person name="Gupta V."/>
            <person name="Kumar D."/>
            <person name="Ravi V."/>
            <person name="Vij S."/>
            <person name="Kapur A."/>
            <person name="Khurana P."/>
            <person name="Khurana P."/>
            <person name="Khurana J.P."/>
            <person name="Tyagi A.K."/>
            <person name="Gaikwad K."/>
            <person name="Singh A."/>
            <person name="Dalal V."/>
            <person name="Srivastava S."/>
            <person name="Dixit A."/>
            <person name="Pal A.K."/>
            <person name="Ghazi I.A."/>
            <person name="Yadav M."/>
            <person name="Pandit A."/>
            <person name="Bhargava A."/>
            <person name="Sureshbabu K."/>
            <person name="Batra K."/>
            <person name="Sharma T.R."/>
            <person name="Mohapatra T."/>
            <person name="Singh N.K."/>
            <person name="Messing J."/>
            <person name="Nelson A.B."/>
            <person name="Fuks G."/>
            <person name="Kavchok S."/>
            <person name="Keizer G."/>
            <person name="Linton E."/>
            <person name="Llaca V."/>
            <person name="Song R."/>
            <person name="Tanyolac B."/>
            <person name="Young S."/>
            <person name="Ho-Il K."/>
            <person name="Hahn J.H."/>
            <person name="Sangsakoo G."/>
            <person name="Vanavichit A."/>
            <person name="de Mattos Luiz.A.T."/>
            <person name="Zimmer P.D."/>
            <person name="Malone G."/>
            <person name="Dellagostin O."/>
            <person name="de Oliveira A.C."/>
            <person name="Bevan M."/>
            <person name="Bancroft I."/>
            <person name="Minx P."/>
            <person name="Cordum H."/>
            <person name="Wilson R."/>
            <person name="Cheng Z."/>
            <person name="Jin W."/>
            <person name="Jiang J."/>
            <person name="Leong S.A."/>
            <person name="Iwama H."/>
            <person name="Gojobori T."/>
            <person name="Itoh T."/>
            <person name="Niimura Y."/>
            <person name="Fujii Y."/>
            <person name="Habara T."/>
            <person name="Sakai H."/>
            <person name="Sato Y."/>
            <person name="Wilson G."/>
            <person name="Kumar K."/>
            <person name="McCouch S."/>
            <person name="Juretic N."/>
            <person name="Hoen D."/>
            <person name="Wright S."/>
            <person name="Bruskiewich R."/>
            <person name="Bureau T."/>
            <person name="Miyao A."/>
            <person name="Hirochika H."/>
            <person name="Nishikawa T."/>
            <person name="Kadowaki K."/>
            <person name="Sugiura M."/>
            <person name="Burr B."/>
            <person name="Sasaki T."/>
        </authorList>
    </citation>
    <scope>NUCLEOTIDE SEQUENCE [LARGE SCALE GENOMIC DNA]</scope>
    <source>
        <strain evidence="3">cv. Nipponbare</strain>
    </source>
</reference>